<evidence type="ECO:0000313" key="3">
    <source>
        <dbReference type="Proteomes" id="UP001153069"/>
    </source>
</evidence>
<sequence>MSSTSSNNKRSKEGGSSDDEPPLKRPEWADIVVVVGGTPCFESSHILRASSGYFDAAFRFGTKKFDFPDKDPEEWKRLKGILEPFSETMVSNELHHMAKGLKLCDAKLKSVIMESAAEDFDRALKYLLLSYAHNLQGTKETSCSMILQAFQSKSLRGADKMLSSELLTFLMASEIQKATMIQTIQKSKSMSALRSDLQASGILTRDGGSKKVASVGRQGHDAIGIDSDSVEVDGGDVAAYPTRSIANEAGVRVRRSKRHAGKRLGYDETTGPETDSEDEFYLAASGNYRSLFYSSCNWAL</sequence>
<protein>
    <recommendedName>
        <fullName evidence="4">BTB domain-containing protein</fullName>
    </recommendedName>
</protein>
<gene>
    <name evidence="2" type="ORF">SEMRO_2509_G329780.1</name>
</gene>
<reference evidence="2" key="1">
    <citation type="submission" date="2020-06" db="EMBL/GenBank/DDBJ databases">
        <authorList>
            <consortium name="Plant Systems Biology data submission"/>
        </authorList>
    </citation>
    <scope>NUCLEOTIDE SEQUENCE</scope>
    <source>
        <strain evidence="2">D6</strain>
    </source>
</reference>
<dbReference type="OrthoDB" id="9620072at2759"/>
<comment type="caution">
    <text evidence="2">The sequence shown here is derived from an EMBL/GenBank/DDBJ whole genome shotgun (WGS) entry which is preliminary data.</text>
</comment>
<keyword evidence="3" id="KW-1185">Reference proteome</keyword>
<evidence type="ECO:0008006" key="4">
    <source>
        <dbReference type="Google" id="ProtNLM"/>
    </source>
</evidence>
<name>A0A9N8EY89_9STRA</name>
<feature type="region of interest" description="Disordered" evidence="1">
    <location>
        <begin position="1"/>
        <end position="24"/>
    </location>
</feature>
<dbReference type="Proteomes" id="UP001153069">
    <property type="component" value="Unassembled WGS sequence"/>
</dbReference>
<organism evidence="2 3">
    <name type="scientific">Seminavis robusta</name>
    <dbReference type="NCBI Taxonomy" id="568900"/>
    <lineage>
        <taxon>Eukaryota</taxon>
        <taxon>Sar</taxon>
        <taxon>Stramenopiles</taxon>
        <taxon>Ochrophyta</taxon>
        <taxon>Bacillariophyta</taxon>
        <taxon>Bacillariophyceae</taxon>
        <taxon>Bacillariophycidae</taxon>
        <taxon>Naviculales</taxon>
        <taxon>Naviculaceae</taxon>
        <taxon>Seminavis</taxon>
    </lineage>
</organism>
<evidence type="ECO:0000256" key="1">
    <source>
        <dbReference type="SAM" id="MobiDB-lite"/>
    </source>
</evidence>
<accession>A0A9N8EY89</accession>
<evidence type="ECO:0000313" key="2">
    <source>
        <dbReference type="EMBL" id="CAB9529461.1"/>
    </source>
</evidence>
<feature type="compositionally biased region" description="Basic and acidic residues" evidence="1">
    <location>
        <begin position="10"/>
        <end position="24"/>
    </location>
</feature>
<proteinExistence type="predicted"/>
<dbReference type="AlphaFoldDB" id="A0A9N8EY89"/>
<dbReference type="EMBL" id="CAICTM010002507">
    <property type="protein sequence ID" value="CAB9529461.1"/>
    <property type="molecule type" value="Genomic_DNA"/>
</dbReference>